<dbReference type="InterPro" id="IPR036852">
    <property type="entry name" value="Peptidase_S8/S53_dom_sf"/>
</dbReference>
<feature type="active site" description="Charge relay system" evidence="5 6">
    <location>
        <position position="453"/>
    </location>
</feature>
<feature type="active site" description="Charge relay system" evidence="5">
    <location>
        <position position="225"/>
    </location>
</feature>
<dbReference type="AlphaFoldDB" id="A0A419S3L3"/>
<dbReference type="InterPro" id="IPR015500">
    <property type="entry name" value="Peptidase_S8_subtilisin-rel"/>
</dbReference>
<dbReference type="PRINTS" id="PR00723">
    <property type="entry name" value="SUBTILISIN"/>
</dbReference>
<comment type="similarity">
    <text evidence="1 6">Belongs to the peptidase S8 family.</text>
</comment>
<dbReference type="PANTHER" id="PTHR43399:SF4">
    <property type="entry name" value="CELL WALL-ASSOCIATED PROTEASE"/>
    <property type="match status" value="1"/>
</dbReference>
<dbReference type="PROSITE" id="PS51892">
    <property type="entry name" value="SUBTILASE"/>
    <property type="match status" value="1"/>
</dbReference>
<dbReference type="Pfam" id="PF00082">
    <property type="entry name" value="Peptidase_S8"/>
    <property type="match status" value="1"/>
</dbReference>
<reference evidence="9 10" key="1">
    <citation type="submission" date="2016-07" db="EMBL/GenBank/DDBJ databases">
        <title>Genome of Pelobium manganitolerans.</title>
        <authorList>
            <person name="Wu S."/>
            <person name="Wang G."/>
        </authorList>
    </citation>
    <scope>NUCLEOTIDE SEQUENCE [LARGE SCALE GENOMIC DNA]</scope>
    <source>
        <strain evidence="9 10">YS-25</strain>
    </source>
</reference>
<evidence type="ECO:0000256" key="1">
    <source>
        <dbReference type="ARBA" id="ARBA00011073"/>
    </source>
</evidence>
<sequence>MQKFNYKLNFIFSFLFLLFTTGNLLAQNADKQNWQHLDYAKDSVMGVSADKAYAEILKGKKSTPIIVAVLDGGVETDHEDLKTVIYVNAKEKLNGKDDDGNGYIDDVNGWNFLGKGDKDINYETLELVRQIRKLKQKFAVTLMDSAQMANNAEYQKLLAMEKDYQQQYDETKQTLEGISRFKQLLEAVEAKIGKDALTLNGFKSFEPSNPGEEHIKKVVIGVLEDSGMDYATFKATQVDNGYEHYYEKLNYNLNMDYMPRKELGIDDATRFYGNNHVEGPDAMHGTHVAGIIAANRKNKLGMMGIADNVKIIGVRTVPNGDERDNDVANAIRYAVDRGAKIINMSFGKSYSDDKKIVDDAVKYAVSKDVLLIHAAGNDNNNLDQQSNFPNKRYEDGGTASSWLEVGASGPNNDESLKASFSNYGKTTVDVFAPGVQIYSTIPDSKYRALNGTSMASPVVSGIAALIRSYYPSLSATQVKQIIMDSSVKVNHPVTVMVDEKPTQINFSDLSISGGVANAYEALKMADTIAKSKASK</sequence>
<comment type="caution">
    <text evidence="9">The sequence shown here is derived from an EMBL/GenBank/DDBJ whole genome shotgun (WGS) entry which is preliminary data.</text>
</comment>
<accession>A0A419S3L3</accession>
<organism evidence="9 10">
    <name type="scientific">Pelobium manganitolerans</name>
    <dbReference type="NCBI Taxonomy" id="1842495"/>
    <lineage>
        <taxon>Bacteria</taxon>
        <taxon>Pseudomonadati</taxon>
        <taxon>Bacteroidota</taxon>
        <taxon>Sphingobacteriia</taxon>
        <taxon>Sphingobacteriales</taxon>
        <taxon>Sphingobacteriaceae</taxon>
        <taxon>Pelobium</taxon>
    </lineage>
</organism>
<dbReference type="GO" id="GO:0006508">
    <property type="term" value="P:proteolysis"/>
    <property type="evidence" value="ECO:0007669"/>
    <property type="project" value="UniProtKB-KW"/>
</dbReference>
<dbReference type="Proteomes" id="UP000283433">
    <property type="component" value="Unassembled WGS sequence"/>
</dbReference>
<keyword evidence="2 6" id="KW-0645">Protease</keyword>
<feature type="active site" description="Charge relay system" evidence="5 6">
    <location>
        <position position="284"/>
    </location>
</feature>
<keyword evidence="3 6" id="KW-0378">Hydrolase</keyword>
<evidence type="ECO:0000313" key="9">
    <source>
        <dbReference type="EMBL" id="RKD13770.1"/>
    </source>
</evidence>
<feature type="active site" description="Charge relay system" evidence="6">
    <location>
        <position position="71"/>
    </location>
</feature>
<gene>
    <name evidence="9" type="ORF">BCY91_09415</name>
</gene>
<dbReference type="PANTHER" id="PTHR43399">
    <property type="entry name" value="SUBTILISIN-RELATED"/>
    <property type="match status" value="1"/>
</dbReference>
<dbReference type="SUPFAM" id="SSF52743">
    <property type="entry name" value="Subtilisin-like"/>
    <property type="match status" value="1"/>
</dbReference>
<dbReference type="EMBL" id="MBTA01000027">
    <property type="protein sequence ID" value="RKD13770.1"/>
    <property type="molecule type" value="Genomic_DNA"/>
</dbReference>
<dbReference type="PROSITE" id="PS00138">
    <property type="entry name" value="SUBTILASE_SER"/>
    <property type="match status" value="1"/>
</dbReference>
<proteinExistence type="inferred from homology"/>
<dbReference type="InterPro" id="IPR023828">
    <property type="entry name" value="Peptidase_S8_Ser-AS"/>
</dbReference>
<evidence type="ECO:0000256" key="3">
    <source>
        <dbReference type="ARBA" id="ARBA00022801"/>
    </source>
</evidence>
<name>A0A419S3L3_9SPHI</name>
<feature type="signal peptide" evidence="7">
    <location>
        <begin position="1"/>
        <end position="26"/>
    </location>
</feature>
<dbReference type="Gene3D" id="3.40.50.200">
    <property type="entry name" value="Peptidase S8/S53 domain"/>
    <property type="match status" value="2"/>
</dbReference>
<dbReference type="PROSITE" id="PS00137">
    <property type="entry name" value="SUBTILASE_HIS"/>
    <property type="match status" value="1"/>
</dbReference>
<feature type="chain" id="PRO_5019289035" evidence="7">
    <location>
        <begin position="27"/>
        <end position="535"/>
    </location>
</feature>
<dbReference type="RefSeq" id="WP_120182681.1">
    <property type="nucleotide sequence ID" value="NZ_MBTA01000027.1"/>
</dbReference>
<evidence type="ECO:0000256" key="6">
    <source>
        <dbReference type="PROSITE-ProRule" id="PRU01240"/>
    </source>
</evidence>
<evidence type="ECO:0000256" key="2">
    <source>
        <dbReference type="ARBA" id="ARBA00022670"/>
    </source>
</evidence>
<keyword evidence="7" id="KW-0732">Signal</keyword>
<evidence type="ECO:0000256" key="4">
    <source>
        <dbReference type="ARBA" id="ARBA00022825"/>
    </source>
</evidence>
<evidence type="ECO:0000256" key="7">
    <source>
        <dbReference type="SAM" id="SignalP"/>
    </source>
</evidence>
<dbReference type="InterPro" id="IPR034080">
    <property type="entry name" value="Protease_P7-like_dom"/>
</dbReference>
<evidence type="ECO:0000313" key="10">
    <source>
        <dbReference type="Proteomes" id="UP000283433"/>
    </source>
</evidence>
<dbReference type="OrthoDB" id="9798386at2"/>
<dbReference type="InterPro" id="IPR022398">
    <property type="entry name" value="Peptidase_S8_His-AS"/>
</dbReference>
<feature type="domain" description="Peptidase S8/S53" evidence="8">
    <location>
        <begin position="217"/>
        <end position="488"/>
    </location>
</feature>
<evidence type="ECO:0000256" key="5">
    <source>
        <dbReference type="PIRSR" id="PIRSR615500-1"/>
    </source>
</evidence>
<keyword evidence="10" id="KW-1185">Reference proteome</keyword>
<dbReference type="GO" id="GO:0004252">
    <property type="term" value="F:serine-type endopeptidase activity"/>
    <property type="evidence" value="ECO:0007669"/>
    <property type="project" value="UniProtKB-UniRule"/>
</dbReference>
<dbReference type="InterPro" id="IPR000209">
    <property type="entry name" value="Peptidase_S8/S53_dom"/>
</dbReference>
<keyword evidence="4 6" id="KW-0720">Serine protease</keyword>
<evidence type="ECO:0000259" key="8">
    <source>
        <dbReference type="Pfam" id="PF00082"/>
    </source>
</evidence>
<dbReference type="InterPro" id="IPR051048">
    <property type="entry name" value="Peptidase_S8/S53_subtilisin"/>
</dbReference>
<protein>
    <submittedName>
        <fullName evidence="9">Peptidase S8</fullName>
    </submittedName>
</protein>
<dbReference type="CDD" id="cd07483">
    <property type="entry name" value="Peptidases_S8_Subtilisin_Novo-like"/>
    <property type="match status" value="1"/>
</dbReference>